<evidence type="ECO:0000313" key="3">
    <source>
        <dbReference type="Proteomes" id="UP001159363"/>
    </source>
</evidence>
<feature type="region of interest" description="Disordered" evidence="1">
    <location>
        <begin position="1"/>
        <end position="56"/>
    </location>
</feature>
<dbReference type="EMBL" id="JARBHB010000012">
    <property type="protein sequence ID" value="KAJ8871116.1"/>
    <property type="molecule type" value="Genomic_DNA"/>
</dbReference>
<protein>
    <submittedName>
        <fullName evidence="2">Uncharacterized protein</fullName>
    </submittedName>
</protein>
<evidence type="ECO:0000256" key="1">
    <source>
        <dbReference type="SAM" id="MobiDB-lite"/>
    </source>
</evidence>
<organism evidence="2 3">
    <name type="scientific">Dryococelus australis</name>
    <dbReference type="NCBI Taxonomy" id="614101"/>
    <lineage>
        <taxon>Eukaryota</taxon>
        <taxon>Metazoa</taxon>
        <taxon>Ecdysozoa</taxon>
        <taxon>Arthropoda</taxon>
        <taxon>Hexapoda</taxon>
        <taxon>Insecta</taxon>
        <taxon>Pterygota</taxon>
        <taxon>Neoptera</taxon>
        <taxon>Polyneoptera</taxon>
        <taxon>Phasmatodea</taxon>
        <taxon>Verophasmatodea</taxon>
        <taxon>Anareolatae</taxon>
        <taxon>Phasmatidae</taxon>
        <taxon>Eurycanthinae</taxon>
        <taxon>Dryococelus</taxon>
    </lineage>
</organism>
<sequence length="511" mass="55354">MNKLNTVQAFPNQTPSRHHDGQKRSFDVQGAKKKKTQVGKRVSMQPELRGKPHCVPPGTFHESKGLEEDRGFGAQINPISLPPPGQSPKNCLVASPAHVCQPAITTAEGQSDSPACQPYSSLQRCSQSQIFLPLIASGSPRCTIARTPDSHKLSLYSTHQLPAQSPAKTAFSAPLSQCSRQLEHAVIWPVRNRVRSGAVTGVRHPSTKPVMAPRDIAGHSVFSRALMGTGRNTECTHIYTIRFGATAAERFACSPPTKVIRAQSPVGSLRIFACENRAGRCHWSAGFLGDLLLPPPFHSCAAPFLPQSPTSALKTSMLNAAAGIAWKRMEGARVREAELVASSSHQKALGRARSAARLSSVRKMRYIWVQASSATSSTNEECLLPPDNHVVVSGPDGRRSIVRTSPESELVGHQVSRGAVLMELTSSTSKHTPVCHPLPPYLSELVRLHDASHPLPPLPSEVLEVSHPDCLRMSIFATDSTWRQLDTGVQMAPEVPAPHPTSHLHLLSRET</sequence>
<gene>
    <name evidence="2" type="ORF">PR048_027420</name>
</gene>
<keyword evidence="3" id="KW-1185">Reference proteome</keyword>
<feature type="compositionally biased region" description="Basic and acidic residues" evidence="1">
    <location>
        <begin position="17"/>
        <end position="26"/>
    </location>
</feature>
<feature type="compositionally biased region" description="Polar residues" evidence="1">
    <location>
        <begin position="1"/>
        <end position="15"/>
    </location>
</feature>
<accession>A0ABQ9GFE5</accession>
<comment type="caution">
    <text evidence="2">The sequence shown here is derived from an EMBL/GenBank/DDBJ whole genome shotgun (WGS) entry which is preliminary data.</text>
</comment>
<dbReference type="Proteomes" id="UP001159363">
    <property type="component" value="Chromosome 11"/>
</dbReference>
<name>A0ABQ9GFE5_9NEOP</name>
<reference evidence="2 3" key="1">
    <citation type="submission" date="2023-02" db="EMBL/GenBank/DDBJ databases">
        <title>LHISI_Scaffold_Assembly.</title>
        <authorList>
            <person name="Stuart O.P."/>
            <person name="Cleave R."/>
            <person name="Magrath M.J.L."/>
            <person name="Mikheyev A.S."/>
        </authorList>
    </citation>
    <scope>NUCLEOTIDE SEQUENCE [LARGE SCALE GENOMIC DNA]</scope>
    <source>
        <strain evidence="2">Daus_M_001</strain>
        <tissue evidence="2">Leg muscle</tissue>
    </source>
</reference>
<proteinExistence type="predicted"/>
<evidence type="ECO:0000313" key="2">
    <source>
        <dbReference type="EMBL" id="KAJ8871116.1"/>
    </source>
</evidence>